<dbReference type="PANTHER" id="PTHR45969:SF94">
    <property type="entry name" value="OS07G0421800 PROTEIN"/>
    <property type="match status" value="1"/>
</dbReference>
<protein>
    <recommendedName>
        <fullName evidence="7">RING-type domain-containing protein</fullName>
    </recommendedName>
</protein>
<accession>A0AAV7HLW6</accession>
<evidence type="ECO:0000313" key="9">
    <source>
        <dbReference type="Proteomes" id="UP000775213"/>
    </source>
</evidence>
<evidence type="ECO:0000256" key="6">
    <source>
        <dbReference type="SAM" id="Phobius"/>
    </source>
</evidence>
<evidence type="ECO:0000256" key="4">
    <source>
        <dbReference type="PROSITE-ProRule" id="PRU00175"/>
    </source>
</evidence>
<evidence type="ECO:0000259" key="7">
    <source>
        <dbReference type="PROSITE" id="PS50089"/>
    </source>
</evidence>
<feature type="region of interest" description="Disordered" evidence="5">
    <location>
        <begin position="45"/>
        <end position="76"/>
    </location>
</feature>
<feature type="compositionally biased region" description="Low complexity" evidence="5">
    <location>
        <begin position="49"/>
        <end position="74"/>
    </location>
</feature>
<dbReference type="Gene3D" id="3.30.40.10">
    <property type="entry name" value="Zinc/RING finger domain, C3HC4 (zinc finger)"/>
    <property type="match status" value="1"/>
</dbReference>
<dbReference type="SUPFAM" id="SSF57850">
    <property type="entry name" value="RING/U-box"/>
    <property type="match status" value="1"/>
</dbReference>
<keyword evidence="6" id="KW-0812">Transmembrane</keyword>
<dbReference type="PANTHER" id="PTHR45969">
    <property type="entry name" value="RING ZINC FINGER PROTEIN-RELATED"/>
    <property type="match status" value="1"/>
</dbReference>
<keyword evidence="6" id="KW-0472">Membrane</keyword>
<dbReference type="CDD" id="cd23121">
    <property type="entry name" value="RING-H2_RHA1-like"/>
    <property type="match status" value="1"/>
</dbReference>
<keyword evidence="6" id="KW-1133">Transmembrane helix</keyword>
<comment type="caution">
    <text evidence="8">The sequence shown here is derived from an EMBL/GenBank/DDBJ whole genome shotgun (WGS) entry which is preliminary data.</text>
</comment>
<dbReference type="GO" id="GO:0061630">
    <property type="term" value="F:ubiquitin protein ligase activity"/>
    <property type="evidence" value="ECO:0007669"/>
    <property type="project" value="TreeGrafter"/>
</dbReference>
<sequence length="189" mass="21228">MGGAFASYSFDLPKPILQLLFLLNRISLAVYLLLIFLRFRPPPPPPPSQSRSNPLPQSFDHPSSPESQPPTSSSMKNQLPVVDYARLAGDSPAAACVVCLGGFAASDEVRQLGNCRHVFHRACIDRWIDADGFTCPLCRSPLLPSPEEEEEEEKRLIVKIFTRIRRFPLSIMNLQINLFIANLYVENYL</sequence>
<dbReference type="SMART" id="SM00184">
    <property type="entry name" value="RING"/>
    <property type="match status" value="1"/>
</dbReference>
<keyword evidence="3" id="KW-0862">Zinc</keyword>
<evidence type="ECO:0000256" key="3">
    <source>
        <dbReference type="ARBA" id="ARBA00022833"/>
    </source>
</evidence>
<gene>
    <name evidence="8" type="ORF">IEQ34_001460</name>
</gene>
<evidence type="ECO:0000313" key="8">
    <source>
        <dbReference type="EMBL" id="KAH0469902.1"/>
    </source>
</evidence>
<feature type="domain" description="RING-type" evidence="7">
    <location>
        <begin position="96"/>
        <end position="139"/>
    </location>
</feature>
<organism evidence="8 9">
    <name type="scientific">Dendrobium chrysotoxum</name>
    <name type="common">Orchid</name>
    <dbReference type="NCBI Taxonomy" id="161865"/>
    <lineage>
        <taxon>Eukaryota</taxon>
        <taxon>Viridiplantae</taxon>
        <taxon>Streptophyta</taxon>
        <taxon>Embryophyta</taxon>
        <taxon>Tracheophyta</taxon>
        <taxon>Spermatophyta</taxon>
        <taxon>Magnoliopsida</taxon>
        <taxon>Liliopsida</taxon>
        <taxon>Asparagales</taxon>
        <taxon>Orchidaceae</taxon>
        <taxon>Epidendroideae</taxon>
        <taxon>Malaxideae</taxon>
        <taxon>Dendrobiinae</taxon>
        <taxon>Dendrobium</taxon>
    </lineage>
</organism>
<keyword evidence="9" id="KW-1185">Reference proteome</keyword>
<proteinExistence type="predicted"/>
<feature type="transmembrane region" description="Helical" evidence="6">
    <location>
        <begin position="16"/>
        <end position="37"/>
    </location>
</feature>
<dbReference type="AlphaFoldDB" id="A0AAV7HLW6"/>
<keyword evidence="2 4" id="KW-0863">Zinc-finger</keyword>
<dbReference type="EMBL" id="JAGFBR010000002">
    <property type="protein sequence ID" value="KAH0469902.1"/>
    <property type="molecule type" value="Genomic_DNA"/>
</dbReference>
<evidence type="ECO:0000256" key="2">
    <source>
        <dbReference type="ARBA" id="ARBA00022771"/>
    </source>
</evidence>
<dbReference type="InterPro" id="IPR001841">
    <property type="entry name" value="Znf_RING"/>
</dbReference>
<dbReference type="GO" id="GO:0008270">
    <property type="term" value="F:zinc ion binding"/>
    <property type="evidence" value="ECO:0007669"/>
    <property type="project" value="UniProtKB-KW"/>
</dbReference>
<dbReference type="GO" id="GO:0016567">
    <property type="term" value="P:protein ubiquitination"/>
    <property type="evidence" value="ECO:0007669"/>
    <property type="project" value="TreeGrafter"/>
</dbReference>
<dbReference type="InterPro" id="IPR013083">
    <property type="entry name" value="Znf_RING/FYVE/PHD"/>
</dbReference>
<name>A0AAV7HLW6_DENCH</name>
<reference evidence="8 9" key="1">
    <citation type="journal article" date="2021" name="Hortic Res">
        <title>Chromosome-scale assembly of the Dendrobium chrysotoxum genome enhances the understanding of orchid evolution.</title>
        <authorList>
            <person name="Zhang Y."/>
            <person name="Zhang G.Q."/>
            <person name="Zhang D."/>
            <person name="Liu X.D."/>
            <person name="Xu X.Y."/>
            <person name="Sun W.H."/>
            <person name="Yu X."/>
            <person name="Zhu X."/>
            <person name="Wang Z.W."/>
            <person name="Zhao X."/>
            <person name="Zhong W.Y."/>
            <person name="Chen H."/>
            <person name="Yin W.L."/>
            <person name="Huang T."/>
            <person name="Niu S.C."/>
            <person name="Liu Z.J."/>
        </authorList>
    </citation>
    <scope>NUCLEOTIDE SEQUENCE [LARGE SCALE GENOMIC DNA]</scope>
    <source>
        <strain evidence="8">Lindl</strain>
    </source>
</reference>
<evidence type="ECO:0000256" key="5">
    <source>
        <dbReference type="SAM" id="MobiDB-lite"/>
    </source>
</evidence>
<dbReference type="Proteomes" id="UP000775213">
    <property type="component" value="Unassembled WGS sequence"/>
</dbReference>
<dbReference type="PROSITE" id="PS50089">
    <property type="entry name" value="ZF_RING_2"/>
    <property type="match status" value="1"/>
</dbReference>
<keyword evidence="1" id="KW-0479">Metal-binding</keyword>
<evidence type="ECO:0000256" key="1">
    <source>
        <dbReference type="ARBA" id="ARBA00022723"/>
    </source>
</evidence>
<dbReference type="Pfam" id="PF13639">
    <property type="entry name" value="zf-RING_2"/>
    <property type="match status" value="1"/>
</dbReference>